<proteinExistence type="predicted"/>
<dbReference type="EMBL" id="GBRH01275084">
    <property type="protein sequence ID" value="JAD22811.1"/>
    <property type="molecule type" value="Transcribed_RNA"/>
</dbReference>
<evidence type="ECO:0000256" key="1">
    <source>
        <dbReference type="SAM" id="Phobius"/>
    </source>
</evidence>
<reference evidence="2" key="1">
    <citation type="submission" date="2014-09" db="EMBL/GenBank/DDBJ databases">
        <authorList>
            <person name="Magalhaes I.L.F."/>
            <person name="Oliveira U."/>
            <person name="Santos F.R."/>
            <person name="Vidigal T.H.D.A."/>
            <person name="Brescovit A.D."/>
            <person name="Santos A.J."/>
        </authorList>
    </citation>
    <scope>NUCLEOTIDE SEQUENCE</scope>
    <source>
        <tissue evidence="2">Shoot tissue taken approximately 20 cm above the soil surface</tissue>
    </source>
</reference>
<feature type="transmembrane region" description="Helical" evidence="1">
    <location>
        <begin position="67"/>
        <end position="85"/>
    </location>
</feature>
<keyword evidence="1" id="KW-0812">Transmembrane</keyword>
<evidence type="ECO:0000313" key="2">
    <source>
        <dbReference type="EMBL" id="JAD22811.1"/>
    </source>
</evidence>
<organism evidence="2">
    <name type="scientific">Arundo donax</name>
    <name type="common">Giant reed</name>
    <name type="synonym">Donax arundinaceus</name>
    <dbReference type="NCBI Taxonomy" id="35708"/>
    <lineage>
        <taxon>Eukaryota</taxon>
        <taxon>Viridiplantae</taxon>
        <taxon>Streptophyta</taxon>
        <taxon>Embryophyta</taxon>
        <taxon>Tracheophyta</taxon>
        <taxon>Spermatophyta</taxon>
        <taxon>Magnoliopsida</taxon>
        <taxon>Liliopsida</taxon>
        <taxon>Poales</taxon>
        <taxon>Poaceae</taxon>
        <taxon>PACMAD clade</taxon>
        <taxon>Arundinoideae</taxon>
        <taxon>Arundineae</taxon>
        <taxon>Arundo</taxon>
    </lineage>
</organism>
<dbReference type="AlphaFoldDB" id="A0A0A8Y943"/>
<sequence length="175" mass="19385">MHSRCGLHTAVRLPALMRRRCADDLFCDNASPTSRRPLLLLGRPPVLPSSQLAADDAVLTTWSPCELLLVVLFFFFSGGIDAAGMRKYISPRSSSESGDTMRILRTTPCEHGLLSTWFGLAARISPAATGRPYSSTRPFRWTIRIRSSAPQGRTQARQHLRLLPIAVYKMCLSLA</sequence>
<reference evidence="2" key="2">
    <citation type="journal article" date="2015" name="Data Brief">
        <title>Shoot transcriptome of the giant reed, Arundo donax.</title>
        <authorList>
            <person name="Barrero R.A."/>
            <person name="Guerrero F.D."/>
            <person name="Moolhuijzen P."/>
            <person name="Goolsby J.A."/>
            <person name="Tidwell J."/>
            <person name="Bellgard S.E."/>
            <person name="Bellgard M.I."/>
        </authorList>
    </citation>
    <scope>NUCLEOTIDE SEQUENCE</scope>
    <source>
        <tissue evidence="2">Shoot tissue taken approximately 20 cm above the soil surface</tissue>
    </source>
</reference>
<name>A0A0A8Y943_ARUDO</name>
<protein>
    <submittedName>
        <fullName evidence="2">Uncharacterized protein</fullName>
    </submittedName>
</protein>
<keyword evidence="1" id="KW-1133">Transmembrane helix</keyword>
<keyword evidence="1" id="KW-0472">Membrane</keyword>
<accession>A0A0A8Y943</accession>